<accession>A0A837HQU6</accession>
<gene>
    <name evidence="2" type="ORF">UT27_C0005G0030</name>
</gene>
<organism evidence="2 3">
    <name type="scientific">Candidatus Nomurabacteria bacterium GW2011_GWD2_39_12</name>
    <dbReference type="NCBI Taxonomy" id="1618759"/>
    <lineage>
        <taxon>Bacteria</taxon>
        <taxon>Candidatus Nomuraibacteriota</taxon>
    </lineage>
</organism>
<dbReference type="EMBL" id="LBWE01000005">
    <property type="protein sequence ID" value="KKR01830.1"/>
    <property type="molecule type" value="Genomic_DNA"/>
</dbReference>
<evidence type="ECO:0000256" key="1">
    <source>
        <dbReference type="SAM" id="MobiDB-lite"/>
    </source>
</evidence>
<feature type="region of interest" description="Disordered" evidence="1">
    <location>
        <begin position="29"/>
        <end position="50"/>
    </location>
</feature>
<evidence type="ECO:0000313" key="3">
    <source>
        <dbReference type="Proteomes" id="UP000033998"/>
    </source>
</evidence>
<protein>
    <submittedName>
        <fullName evidence="2">Uncharacterized protein</fullName>
    </submittedName>
</protein>
<comment type="caution">
    <text evidence="2">The sequence shown here is derived from an EMBL/GenBank/DDBJ whole genome shotgun (WGS) entry which is preliminary data.</text>
</comment>
<dbReference type="Proteomes" id="UP000033998">
    <property type="component" value="Unassembled WGS sequence"/>
</dbReference>
<proteinExistence type="predicted"/>
<feature type="compositionally biased region" description="Basic residues" evidence="1">
    <location>
        <begin position="37"/>
        <end position="50"/>
    </location>
</feature>
<evidence type="ECO:0000313" key="2">
    <source>
        <dbReference type="EMBL" id="KKR01830.1"/>
    </source>
</evidence>
<name>A0A837HQU6_9BACT</name>
<sequence length="50" mass="5674">MKKKGRPSKKHEPINASFDEVLGAIAGSKYRDEKKITKNKNKGKKIYNTP</sequence>
<dbReference type="AlphaFoldDB" id="A0A837HQU6"/>
<reference evidence="2" key="1">
    <citation type="journal article" date="2015" name="Nature">
        <title>rRNA introns, odd ribosomes, and small enigmatic genomes across a large radiation of phyla.</title>
        <authorList>
            <person name="Brown C.T."/>
            <person name="Hug L.A."/>
            <person name="Thomas B.C."/>
            <person name="Sharon I."/>
            <person name="Castelle C.J."/>
            <person name="Singh A."/>
            <person name="Wilkins M.J."/>
            <person name="Williams K.H."/>
            <person name="Banfield J.F."/>
        </authorList>
    </citation>
    <scope>NUCLEOTIDE SEQUENCE [LARGE SCALE GENOMIC DNA]</scope>
</reference>